<reference evidence="1 2" key="1">
    <citation type="submission" date="2020-04" db="EMBL/GenBank/DDBJ databases">
        <title>Whole-genome sequencing of Vibrio spp. from China reveals different genetic environments of blaCTX-M-14 among diverse lineages.</title>
        <authorList>
            <person name="Zheng Z."/>
            <person name="Ye L."/>
            <person name="Chen S."/>
        </authorList>
    </citation>
    <scope>NUCLEOTIDE SEQUENCE [LARGE SCALE GENOMIC DNA]</scope>
    <source>
        <strain evidence="1 2">Vb0551</strain>
    </source>
</reference>
<accession>A0A7Y0SKY4</accession>
<name>A0A7Y0SKY4_VIBPH</name>
<dbReference type="EMBL" id="JABCLB010002194">
    <property type="protein sequence ID" value="NMU85376.1"/>
    <property type="molecule type" value="Genomic_DNA"/>
</dbReference>
<gene>
    <name evidence="1" type="ORF">HKB16_21200</name>
</gene>
<feature type="non-terminal residue" evidence="1">
    <location>
        <position position="141"/>
    </location>
</feature>
<protein>
    <submittedName>
        <fullName evidence="1">Pentaheme c-type cytochrome TorC</fullName>
    </submittedName>
</protein>
<evidence type="ECO:0000313" key="2">
    <source>
        <dbReference type="Proteomes" id="UP000518904"/>
    </source>
</evidence>
<proteinExistence type="predicted"/>
<dbReference type="AlphaFoldDB" id="A0A7Y0SKY4"/>
<organism evidence="1 2">
    <name type="scientific">Vibrio parahaemolyticus</name>
    <dbReference type="NCBI Taxonomy" id="670"/>
    <lineage>
        <taxon>Bacteria</taxon>
        <taxon>Pseudomonadati</taxon>
        <taxon>Pseudomonadota</taxon>
        <taxon>Gammaproteobacteria</taxon>
        <taxon>Vibrionales</taxon>
        <taxon>Vibrionaceae</taxon>
        <taxon>Vibrio</taxon>
    </lineage>
</organism>
<dbReference type="Proteomes" id="UP000518904">
    <property type="component" value="Unassembled WGS sequence"/>
</dbReference>
<sequence length="141" mass="15384">MDSIGGIVGDLEGMTSNTDYGVGQQLVSVRHLPIYFDAQGSKEAGLLNPASTVKVLEDKGEFVEIEIDGWRKAKGFGRVIQEDFGKNIATASLMKEAATDSNIVTTGEKKVDELTGLPWEKVAAKVWIKKESMLNDINPVW</sequence>
<evidence type="ECO:0000313" key="1">
    <source>
        <dbReference type="EMBL" id="NMU85376.1"/>
    </source>
</evidence>
<comment type="caution">
    <text evidence="1">The sequence shown here is derived from an EMBL/GenBank/DDBJ whole genome shotgun (WGS) entry which is preliminary data.</text>
</comment>
<feature type="non-terminal residue" evidence="1">
    <location>
        <position position="1"/>
    </location>
</feature>